<evidence type="ECO:0000313" key="2">
    <source>
        <dbReference type="Proteomes" id="UP000198662"/>
    </source>
</evidence>
<dbReference type="Gene3D" id="1.25.40.10">
    <property type="entry name" value="Tetratricopeptide repeat domain"/>
    <property type="match status" value="2"/>
</dbReference>
<dbReference type="STRING" id="380244.SAMN05216298_0311"/>
<accession>A0A1G9CFQ7</accession>
<keyword evidence="2" id="KW-1185">Reference proteome</keyword>
<proteinExistence type="predicted"/>
<sequence>MSGHNAMRRLEIRYDAYLAGDVGALLAPRAGREIAAALSSEDYVDGRKPDASTLLLPYVIWYRSRLLADPESQTGYQYALDAFFEALAYRPHLVPSEVVDALVRESLASGTAGNQAVLAMCLVDAAVTSAGPGHLPAAIELFRSGLATAEVSDEERLLLTCSCGIAYALQGSRTGDLADLDTAVDILHGVVDRTPAAASSRPRRLTALGNALTFRFDRCGDAAALDRAGEVAQEAVDLEPDEPAGLVNLSGLIWRRYELRRQRSDLDAAIVLAERGLAAATRADDTHRAGALSTLAGTLKSRYLCSGDAADLDRAVAALREAAQRSRRAADPQYPVIASNLAGALALRYGSLRERGDLNAALDAAERSVRAAPGAGPLRRTCLIGLAWVNYLRFRDSGDGGHLDEAITALEAAGPGAPSDALYGPLLNLLRRVRAEPHGDPTDAAGPLPGAFAEVETLLSAQQQRTALTGPAFKP</sequence>
<dbReference type="InterPro" id="IPR011990">
    <property type="entry name" value="TPR-like_helical_dom_sf"/>
</dbReference>
<protein>
    <recommendedName>
        <fullName evidence="3">Tetratricopeptide repeat-containing protein</fullName>
    </recommendedName>
</protein>
<organism evidence="1 2">
    <name type="scientific">Glycomyces sambucus</name>
    <dbReference type="NCBI Taxonomy" id="380244"/>
    <lineage>
        <taxon>Bacteria</taxon>
        <taxon>Bacillati</taxon>
        <taxon>Actinomycetota</taxon>
        <taxon>Actinomycetes</taxon>
        <taxon>Glycomycetales</taxon>
        <taxon>Glycomycetaceae</taxon>
        <taxon>Glycomyces</taxon>
    </lineage>
</organism>
<reference evidence="2" key="1">
    <citation type="submission" date="2016-10" db="EMBL/GenBank/DDBJ databases">
        <authorList>
            <person name="Varghese N."/>
            <person name="Submissions S."/>
        </authorList>
    </citation>
    <scope>NUCLEOTIDE SEQUENCE [LARGE SCALE GENOMIC DNA]</scope>
    <source>
        <strain evidence="2">CGMCC 4.3147</strain>
    </source>
</reference>
<dbReference type="EMBL" id="FNGF01000001">
    <property type="protein sequence ID" value="SDK50478.1"/>
    <property type="molecule type" value="Genomic_DNA"/>
</dbReference>
<dbReference type="OrthoDB" id="3206999at2"/>
<gene>
    <name evidence="1" type="ORF">SAMN05216298_0311</name>
</gene>
<dbReference type="AlphaFoldDB" id="A0A1G9CFQ7"/>
<name>A0A1G9CFQ7_9ACTN</name>
<evidence type="ECO:0008006" key="3">
    <source>
        <dbReference type="Google" id="ProtNLM"/>
    </source>
</evidence>
<dbReference type="RefSeq" id="WP_143034626.1">
    <property type="nucleotide sequence ID" value="NZ_FNGF01000001.1"/>
</dbReference>
<dbReference type="Proteomes" id="UP000198662">
    <property type="component" value="Unassembled WGS sequence"/>
</dbReference>
<evidence type="ECO:0000313" key="1">
    <source>
        <dbReference type="EMBL" id="SDK50478.1"/>
    </source>
</evidence>